<keyword evidence="4" id="KW-1185">Reference proteome</keyword>
<dbReference type="InterPro" id="IPR024733">
    <property type="entry name" value="NAGLU_tim-barrel"/>
</dbReference>
<dbReference type="Pfam" id="PF12972">
    <property type="entry name" value="NAGLU_C"/>
    <property type="match status" value="1"/>
</dbReference>
<dbReference type="EnsemblPlants" id="AET2Gv21118300.9">
    <property type="protein sequence ID" value="AET2Gv21118300.9"/>
    <property type="gene ID" value="AET2Gv21118300"/>
</dbReference>
<evidence type="ECO:0000313" key="4">
    <source>
        <dbReference type="Proteomes" id="UP000015105"/>
    </source>
</evidence>
<sequence length="265" mass="30148">MLHNFAADFEMYGVLDAVASGPIDARLSENSTMVGVGMSMEGIEQNPIVYDLMSEMSFHQRQVDLQVWVETYPTRRYGKSVVGLQDAWRILHQTLYNCTDGKNDKNRDVIVAFPDVEPFVIQTPGLYARTSKNYSTLALENYVVKDASNDAYEQPHIWYDTVAVIHALELFLEYGDEVSDSSTFRYDLVDLTRQALAKYANQIFLKIIQGYKSNNINQVTTLCDRFLNLVNDLDMLLASHEGFLLGPWLESAKGLARDHEQEIQV</sequence>
<dbReference type="Gene3D" id="1.20.120.670">
    <property type="entry name" value="N-acetyl-b-d-glucoasminidase"/>
    <property type="match status" value="1"/>
</dbReference>
<reference evidence="3" key="4">
    <citation type="submission" date="2019-03" db="UniProtKB">
        <authorList>
            <consortium name="EnsemblPlants"/>
        </authorList>
    </citation>
    <scope>IDENTIFICATION</scope>
</reference>
<reference evidence="4" key="1">
    <citation type="journal article" date="2014" name="Science">
        <title>Ancient hybridizations among the ancestral genomes of bread wheat.</title>
        <authorList>
            <consortium name="International Wheat Genome Sequencing Consortium,"/>
            <person name="Marcussen T."/>
            <person name="Sandve S.R."/>
            <person name="Heier L."/>
            <person name="Spannagl M."/>
            <person name="Pfeifer M."/>
            <person name="Jakobsen K.S."/>
            <person name="Wulff B.B."/>
            <person name="Steuernagel B."/>
            <person name="Mayer K.F."/>
            <person name="Olsen O.A."/>
        </authorList>
    </citation>
    <scope>NUCLEOTIDE SEQUENCE [LARGE SCALE GENOMIC DNA]</scope>
    <source>
        <strain evidence="4">cv. AL8/78</strain>
    </source>
</reference>
<dbReference type="PANTHER" id="PTHR12872:SF3">
    <property type="entry name" value="ALPHA-N-ACETYLGLUCOSAMINIDASE"/>
    <property type="match status" value="1"/>
</dbReference>
<proteinExistence type="predicted"/>
<reference evidence="3" key="5">
    <citation type="journal article" date="2021" name="G3 (Bethesda)">
        <title>Aegilops tauschii genome assembly Aet v5.0 features greater sequence contiguity and improved annotation.</title>
        <authorList>
            <person name="Wang L."/>
            <person name="Zhu T."/>
            <person name="Rodriguez J.C."/>
            <person name="Deal K.R."/>
            <person name="Dubcovsky J."/>
            <person name="McGuire P.E."/>
            <person name="Lux T."/>
            <person name="Spannagl M."/>
            <person name="Mayer K.F.X."/>
            <person name="Baldrich P."/>
            <person name="Meyers B.C."/>
            <person name="Huo N."/>
            <person name="Gu Y.Q."/>
            <person name="Zhou H."/>
            <person name="Devos K.M."/>
            <person name="Bennetzen J.L."/>
            <person name="Unver T."/>
            <person name="Budak H."/>
            <person name="Gulick P.J."/>
            <person name="Galiba G."/>
            <person name="Kalapos B."/>
            <person name="Nelson D.R."/>
            <person name="Li P."/>
            <person name="You F.M."/>
            <person name="Luo M.C."/>
            <person name="Dvorak J."/>
        </authorList>
    </citation>
    <scope>NUCLEOTIDE SEQUENCE [LARGE SCALE GENOMIC DNA]</scope>
    <source>
        <strain evidence="3">cv. AL8/78</strain>
    </source>
</reference>
<protein>
    <recommendedName>
        <fullName evidence="5">Alpha-N-acetylglucosaminidase C-terminal domain-containing protein</fullName>
    </recommendedName>
</protein>
<dbReference type="Gene3D" id="3.20.20.80">
    <property type="entry name" value="Glycosidases"/>
    <property type="match status" value="1"/>
</dbReference>
<organism evidence="3 4">
    <name type="scientific">Aegilops tauschii subsp. strangulata</name>
    <name type="common">Goatgrass</name>
    <dbReference type="NCBI Taxonomy" id="200361"/>
    <lineage>
        <taxon>Eukaryota</taxon>
        <taxon>Viridiplantae</taxon>
        <taxon>Streptophyta</taxon>
        <taxon>Embryophyta</taxon>
        <taxon>Tracheophyta</taxon>
        <taxon>Spermatophyta</taxon>
        <taxon>Magnoliopsida</taxon>
        <taxon>Liliopsida</taxon>
        <taxon>Poales</taxon>
        <taxon>Poaceae</taxon>
        <taxon>BOP clade</taxon>
        <taxon>Pooideae</taxon>
        <taxon>Triticodae</taxon>
        <taxon>Triticeae</taxon>
        <taxon>Triticinae</taxon>
        <taxon>Aegilops</taxon>
    </lineage>
</organism>
<reference evidence="3" key="3">
    <citation type="journal article" date="2017" name="Nature">
        <title>Genome sequence of the progenitor of the wheat D genome Aegilops tauschii.</title>
        <authorList>
            <person name="Luo M.C."/>
            <person name="Gu Y.Q."/>
            <person name="Puiu D."/>
            <person name="Wang H."/>
            <person name="Twardziok S.O."/>
            <person name="Deal K.R."/>
            <person name="Huo N."/>
            <person name="Zhu T."/>
            <person name="Wang L."/>
            <person name="Wang Y."/>
            <person name="McGuire P.E."/>
            <person name="Liu S."/>
            <person name="Long H."/>
            <person name="Ramasamy R.K."/>
            <person name="Rodriguez J.C."/>
            <person name="Van S.L."/>
            <person name="Yuan L."/>
            <person name="Wang Z."/>
            <person name="Xia Z."/>
            <person name="Xiao L."/>
            <person name="Anderson O.D."/>
            <person name="Ouyang S."/>
            <person name="Liang Y."/>
            <person name="Zimin A.V."/>
            <person name="Pertea G."/>
            <person name="Qi P."/>
            <person name="Bennetzen J.L."/>
            <person name="Dai X."/>
            <person name="Dawson M.W."/>
            <person name="Muller H.G."/>
            <person name="Kugler K."/>
            <person name="Rivarola-Duarte L."/>
            <person name="Spannagl M."/>
            <person name="Mayer K.F.X."/>
            <person name="Lu F.H."/>
            <person name="Bevan M.W."/>
            <person name="Leroy P."/>
            <person name="Li P."/>
            <person name="You F.M."/>
            <person name="Sun Q."/>
            <person name="Liu Z."/>
            <person name="Lyons E."/>
            <person name="Wicker T."/>
            <person name="Salzberg S.L."/>
            <person name="Devos K.M."/>
            <person name="Dvorak J."/>
        </authorList>
    </citation>
    <scope>NUCLEOTIDE SEQUENCE [LARGE SCALE GENOMIC DNA]</scope>
    <source>
        <strain evidence="3">cv. AL8/78</strain>
    </source>
</reference>
<evidence type="ECO:0000259" key="1">
    <source>
        <dbReference type="Pfam" id="PF05089"/>
    </source>
</evidence>
<evidence type="ECO:0000259" key="2">
    <source>
        <dbReference type="Pfam" id="PF12972"/>
    </source>
</evidence>
<evidence type="ECO:0000313" key="3">
    <source>
        <dbReference type="EnsemblPlants" id="AET2Gv21118300.9"/>
    </source>
</evidence>
<feature type="domain" description="Alpha-N-acetylglucosaminidase C-terminal" evidence="2">
    <location>
        <begin position="68"/>
        <end position="261"/>
    </location>
</feature>
<dbReference type="PANTHER" id="PTHR12872">
    <property type="entry name" value="ALPHA-N-ACETYLGLUCOSAMINIDASE"/>
    <property type="match status" value="1"/>
</dbReference>
<evidence type="ECO:0008006" key="5">
    <source>
        <dbReference type="Google" id="ProtNLM"/>
    </source>
</evidence>
<dbReference type="InterPro" id="IPR024732">
    <property type="entry name" value="NAGLU_C"/>
</dbReference>
<dbReference type="Pfam" id="PF05089">
    <property type="entry name" value="NAGLU"/>
    <property type="match status" value="1"/>
</dbReference>
<dbReference type="Gramene" id="AET2Gv21118300.9">
    <property type="protein sequence ID" value="AET2Gv21118300.9"/>
    <property type="gene ID" value="AET2Gv21118300"/>
</dbReference>
<feature type="domain" description="Alpha-N-acetylglucosaminidase tim-barrel" evidence="1">
    <location>
        <begin position="1"/>
        <end position="59"/>
    </location>
</feature>
<accession>A0A453D7J7</accession>
<name>A0A453D7J7_AEGTS</name>
<dbReference type="Proteomes" id="UP000015105">
    <property type="component" value="Chromosome 2D"/>
</dbReference>
<dbReference type="AlphaFoldDB" id="A0A453D7J7"/>
<dbReference type="InterPro" id="IPR007781">
    <property type="entry name" value="NAGLU"/>
</dbReference>
<reference evidence="4" key="2">
    <citation type="journal article" date="2017" name="Nat. Plants">
        <title>The Aegilops tauschii genome reveals multiple impacts of transposons.</title>
        <authorList>
            <person name="Zhao G."/>
            <person name="Zou C."/>
            <person name="Li K."/>
            <person name="Wang K."/>
            <person name="Li T."/>
            <person name="Gao L."/>
            <person name="Zhang X."/>
            <person name="Wang H."/>
            <person name="Yang Z."/>
            <person name="Liu X."/>
            <person name="Jiang W."/>
            <person name="Mao L."/>
            <person name="Kong X."/>
            <person name="Jiao Y."/>
            <person name="Jia J."/>
        </authorList>
    </citation>
    <scope>NUCLEOTIDE SEQUENCE [LARGE SCALE GENOMIC DNA]</scope>
    <source>
        <strain evidence="4">cv. AL8/78</strain>
    </source>
</reference>